<dbReference type="Gene3D" id="3.10.20.90">
    <property type="entry name" value="Phosphatidylinositol 3-kinase Catalytic Subunit, Chain A, domain 1"/>
    <property type="match status" value="1"/>
</dbReference>
<dbReference type="GO" id="GO:0030544">
    <property type="term" value="F:Hsp70 protein binding"/>
    <property type="evidence" value="ECO:0007669"/>
    <property type="project" value="TreeGrafter"/>
</dbReference>
<dbReference type="InterPro" id="IPR000626">
    <property type="entry name" value="Ubiquitin-like_dom"/>
</dbReference>
<dbReference type="CDD" id="cd17039">
    <property type="entry name" value="Ubl_ubiquitin_like"/>
    <property type="match status" value="1"/>
</dbReference>
<name>A0A7S1B0X7_NOCSC</name>
<dbReference type="PROSITE" id="PS50053">
    <property type="entry name" value="UBIQUITIN_2"/>
    <property type="match status" value="1"/>
</dbReference>
<feature type="domain" description="Ubiquitin-like" evidence="3">
    <location>
        <begin position="5"/>
        <end position="77"/>
    </location>
</feature>
<dbReference type="InterPro" id="IPR029071">
    <property type="entry name" value="Ubiquitin-like_domsf"/>
</dbReference>
<dbReference type="PANTHER" id="PTHR45883">
    <property type="entry name" value="HSC70-INTERACTING PROTEIN"/>
    <property type="match status" value="1"/>
</dbReference>
<dbReference type="InterPro" id="IPR019734">
    <property type="entry name" value="TPR_rpt"/>
</dbReference>
<gene>
    <name evidence="4" type="ORF">NSCI0253_LOCUS45782</name>
</gene>
<sequence length="248" mass="27270">MSDQIEVRVRNEASGDVIAVSIEPYATVSMLKQRVSYMFKTHEKQQKLSTPELGVLDDIKKLEEYGIVNGSEVMVAVPEKVKEEVVNISDDEGLVLEESDAVPPLPEVLEARDLSDAQADEQADWKSKAADAVEDGDLAKALEFQTSALLISPSAMMLTKRAEFSLKLKRPRGAISDATAALTMNPDSSKAFRIRGKALRQLGDYDAALADLSTAQKIDFDDATEDTLRYVSSRCEKLRKRSQQDASA</sequence>
<accession>A0A7S1B0X7</accession>
<evidence type="ECO:0000256" key="1">
    <source>
        <dbReference type="ARBA" id="ARBA00022737"/>
    </source>
</evidence>
<proteinExistence type="predicted"/>
<dbReference type="EMBL" id="HBFQ01064538">
    <property type="protein sequence ID" value="CAD8871425.1"/>
    <property type="molecule type" value="Transcribed_RNA"/>
</dbReference>
<dbReference type="SMART" id="SM00028">
    <property type="entry name" value="TPR"/>
    <property type="match status" value="2"/>
</dbReference>
<evidence type="ECO:0000256" key="2">
    <source>
        <dbReference type="ARBA" id="ARBA00022803"/>
    </source>
</evidence>
<organism evidence="4">
    <name type="scientific">Noctiluca scintillans</name>
    <name type="common">Sea sparkle</name>
    <name type="synonym">Red tide dinoflagellate</name>
    <dbReference type="NCBI Taxonomy" id="2966"/>
    <lineage>
        <taxon>Eukaryota</taxon>
        <taxon>Sar</taxon>
        <taxon>Alveolata</taxon>
        <taxon>Dinophyceae</taxon>
        <taxon>Noctilucales</taxon>
        <taxon>Noctilucaceae</taxon>
        <taxon>Noctiluca</taxon>
    </lineage>
</organism>
<keyword evidence="1" id="KW-0677">Repeat</keyword>
<dbReference type="Gene3D" id="1.25.40.10">
    <property type="entry name" value="Tetratricopeptide repeat domain"/>
    <property type="match status" value="1"/>
</dbReference>
<protein>
    <recommendedName>
        <fullName evidence="3">Ubiquitin-like domain-containing protein</fullName>
    </recommendedName>
</protein>
<dbReference type="Pfam" id="PF00240">
    <property type="entry name" value="ubiquitin"/>
    <property type="match status" value="1"/>
</dbReference>
<dbReference type="AlphaFoldDB" id="A0A7S1B0X7"/>
<reference evidence="4" key="1">
    <citation type="submission" date="2021-01" db="EMBL/GenBank/DDBJ databases">
        <authorList>
            <person name="Corre E."/>
            <person name="Pelletier E."/>
            <person name="Niang G."/>
            <person name="Scheremetjew M."/>
            <person name="Finn R."/>
            <person name="Kale V."/>
            <person name="Holt S."/>
            <person name="Cochrane G."/>
            <person name="Meng A."/>
            <person name="Brown T."/>
            <person name="Cohen L."/>
        </authorList>
    </citation>
    <scope>NUCLEOTIDE SEQUENCE</scope>
</reference>
<dbReference type="InterPro" id="IPR011990">
    <property type="entry name" value="TPR-like_helical_dom_sf"/>
</dbReference>
<keyword evidence="2" id="KW-0802">TPR repeat</keyword>
<evidence type="ECO:0000259" key="3">
    <source>
        <dbReference type="PROSITE" id="PS50053"/>
    </source>
</evidence>
<evidence type="ECO:0000313" key="4">
    <source>
        <dbReference type="EMBL" id="CAD8871425.1"/>
    </source>
</evidence>
<dbReference type="SUPFAM" id="SSF54236">
    <property type="entry name" value="Ubiquitin-like"/>
    <property type="match status" value="1"/>
</dbReference>
<dbReference type="PANTHER" id="PTHR45883:SF2">
    <property type="entry name" value="HSC70-INTERACTING PROTEIN"/>
    <property type="match status" value="1"/>
</dbReference>
<dbReference type="SUPFAM" id="SSF48452">
    <property type="entry name" value="TPR-like"/>
    <property type="match status" value="1"/>
</dbReference>